<dbReference type="InterPro" id="IPR019734">
    <property type="entry name" value="TPR_rpt"/>
</dbReference>
<feature type="repeat" description="TPR" evidence="1">
    <location>
        <begin position="108"/>
        <end position="141"/>
    </location>
</feature>
<accession>A0A1Q5PH54</accession>
<dbReference type="STRING" id="1797110.A3841_11065"/>
<keyword evidence="2" id="KW-0732">Signal</keyword>
<proteinExistence type="predicted"/>
<evidence type="ECO:0000256" key="2">
    <source>
        <dbReference type="SAM" id="SignalP"/>
    </source>
</evidence>
<evidence type="ECO:0000256" key="1">
    <source>
        <dbReference type="PROSITE-ProRule" id="PRU00339"/>
    </source>
</evidence>
<feature type="signal peptide" evidence="2">
    <location>
        <begin position="1"/>
        <end position="21"/>
    </location>
</feature>
<dbReference type="Proteomes" id="UP000186551">
    <property type="component" value="Unassembled WGS sequence"/>
</dbReference>
<organism evidence="3 4">
    <name type="scientific">Pontibacter flavimaris</name>
    <dbReference type="NCBI Taxonomy" id="1797110"/>
    <lineage>
        <taxon>Bacteria</taxon>
        <taxon>Pseudomonadati</taxon>
        <taxon>Bacteroidota</taxon>
        <taxon>Cytophagia</taxon>
        <taxon>Cytophagales</taxon>
        <taxon>Hymenobacteraceae</taxon>
        <taxon>Pontibacter</taxon>
    </lineage>
</organism>
<dbReference type="Gene3D" id="1.25.40.10">
    <property type="entry name" value="Tetratricopeptide repeat domain"/>
    <property type="match status" value="1"/>
</dbReference>
<dbReference type="InterPro" id="IPR011990">
    <property type="entry name" value="TPR-like_helical_dom_sf"/>
</dbReference>
<sequence>MRQWIAAAGLMAMGLSGCNMQNALTENHQPQQRPRLTMQEVIPPMAPATPEAVAQQNKFLKENTDRFKSRQMAGKYYVLQAKRTFNEEKLDSAIVFFNRAWLMDRNNNEIYWGYGLVYGQQQQYDKALYILYRALDKDKENPRLLTDIATTHLARFYQKSSPEDLQQSKKLLERAVQLHPDNAADTFYKLAVNSYYLYDFAQAWDYLHQSIRQDRTKEDKQLISALLQHERDPEGIYTSQRKR</sequence>
<gene>
    <name evidence="3" type="ORF">A3841_11065</name>
</gene>
<name>A0A1Q5PH54_9BACT</name>
<protein>
    <submittedName>
        <fullName evidence="3">Uncharacterized protein</fullName>
    </submittedName>
</protein>
<dbReference type="SUPFAM" id="SSF48452">
    <property type="entry name" value="TPR-like"/>
    <property type="match status" value="1"/>
</dbReference>
<dbReference type="PROSITE" id="PS51257">
    <property type="entry name" value="PROKAR_LIPOPROTEIN"/>
    <property type="match status" value="1"/>
</dbReference>
<dbReference type="EMBL" id="LVWA01000003">
    <property type="protein sequence ID" value="OKL41574.1"/>
    <property type="molecule type" value="Genomic_DNA"/>
</dbReference>
<comment type="caution">
    <text evidence="3">The sequence shown here is derived from an EMBL/GenBank/DDBJ whole genome shotgun (WGS) entry which is preliminary data.</text>
</comment>
<dbReference type="OrthoDB" id="7058419at2"/>
<feature type="chain" id="PRO_5013044351" evidence="2">
    <location>
        <begin position="22"/>
        <end position="243"/>
    </location>
</feature>
<dbReference type="PROSITE" id="PS50005">
    <property type="entry name" value="TPR"/>
    <property type="match status" value="1"/>
</dbReference>
<keyword evidence="1" id="KW-0802">TPR repeat</keyword>
<dbReference type="AlphaFoldDB" id="A0A1Q5PH54"/>
<evidence type="ECO:0000313" key="3">
    <source>
        <dbReference type="EMBL" id="OKL41574.1"/>
    </source>
</evidence>
<reference evidence="3 4" key="1">
    <citation type="submission" date="2016-03" db="EMBL/GenBank/DDBJ databases">
        <title>Genome sequence of Pontibacter sp. nov., of the family cytophagaceae, isolated from marine sediment of the Yellow Sea, China.</title>
        <authorList>
            <person name="Zhang G."/>
            <person name="Zhang R."/>
        </authorList>
    </citation>
    <scope>NUCLEOTIDE SEQUENCE [LARGE SCALE GENOMIC DNA]</scope>
    <source>
        <strain evidence="3 4">S10-8</strain>
    </source>
</reference>
<evidence type="ECO:0000313" key="4">
    <source>
        <dbReference type="Proteomes" id="UP000186551"/>
    </source>
</evidence>
<keyword evidence="4" id="KW-1185">Reference proteome</keyword>